<dbReference type="InterPro" id="IPR016047">
    <property type="entry name" value="M23ase_b-sheet_dom"/>
</dbReference>
<dbReference type="Pfam" id="PF01476">
    <property type="entry name" value="LysM"/>
    <property type="match status" value="1"/>
</dbReference>
<dbReference type="PANTHER" id="PTHR21666">
    <property type="entry name" value="PEPTIDASE-RELATED"/>
    <property type="match status" value="1"/>
</dbReference>
<dbReference type="EMBL" id="JAQQLE010000001">
    <property type="protein sequence ID" value="MDC7712722.1"/>
    <property type="molecule type" value="Genomic_DNA"/>
</dbReference>
<comment type="similarity">
    <text evidence="1">Belongs to the E.coli NlpD/Haemophilus LppB family.</text>
</comment>
<protein>
    <submittedName>
        <fullName evidence="4">Peptidoglycan DD-metalloendopeptidase family protein</fullName>
    </submittedName>
</protein>
<proteinExistence type="inferred from homology"/>
<accession>A0ABT5IJL8</accession>
<sequence length="387" mass="41080">MMQGTNATAHASQIVRQFTASSELAYNILKPMYKQVFKLIQPLPFVLPLLLAACATSNSTPAPIVAGQASVFGSTANSSKAAGGGQVAADTQSSPIRLSSLPKANTPAVSGTHQVQAGETLYRIAVNNGLRYQDLAEWNNLDGYNIKVGQTLRLTPPGSTATVTAAKPPAEVVTTTSKTVGSAAKNSNETLKQYPKALKLPYSENASKQLPQLAEGNSKPPVPQEKLPPQEKQPQEKQAPKTTVTTAPATPSAPIDSNRPETAASTGSQWQWPTQGKVVRGFSEQNKGINISGKLGQPVMAANDGKVVYSGSGLRGYGKLIIIRHDKTYLSAYAHNSALVVKEGQAVKKGQKIAEMGDTDADQVKLHFEIREMGKPVDPSKFLEAKP</sequence>
<keyword evidence="5" id="KW-1185">Reference proteome</keyword>
<dbReference type="PANTHER" id="PTHR21666:SF263">
    <property type="entry name" value="MUREIN HYDROLASE ACTIVATOR NLPD"/>
    <property type="match status" value="1"/>
</dbReference>
<dbReference type="InterPro" id="IPR050570">
    <property type="entry name" value="Cell_wall_metabolism_enzyme"/>
</dbReference>
<comment type="caution">
    <text evidence="4">The sequence shown here is derived from an EMBL/GenBank/DDBJ whole genome shotgun (WGS) entry which is preliminary data.</text>
</comment>
<evidence type="ECO:0000259" key="3">
    <source>
        <dbReference type="PROSITE" id="PS51782"/>
    </source>
</evidence>
<dbReference type="SUPFAM" id="SSF54106">
    <property type="entry name" value="LysM domain"/>
    <property type="match status" value="1"/>
</dbReference>
<feature type="region of interest" description="Disordered" evidence="2">
    <location>
        <begin position="82"/>
        <end position="112"/>
    </location>
</feature>
<dbReference type="Pfam" id="PF01551">
    <property type="entry name" value="Peptidase_M23"/>
    <property type="match status" value="1"/>
</dbReference>
<dbReference type="InterPro" id="IPR011055">
    <property type="entry name" value="Dup_hybrid_motif"/>
</dbReference>
<dbReference type="InterPro" id="IPR036779">
    <property type="entry name" value="LysM_dom_sf"/>
</dbReference>
<evidence type="ECO:0000256" key="1">
    <source>
        <dbReference type="ARBA" id="ARBA00038420"/>
    </source>
</evidence>
<evidence type="ECO:0000256" key="2">
    <source>
        <dbReference type="SAM" id="MobiDB-lite"/>
    </source>
</evidence>
<dbReference type="CDD" id="cd00118">
    <property type="entry name" value="LysM"/>
    <property type="match status" value="1"/>
</dbReference>
<feature type="domain" description="LysM" evidence="3">
    <location>
        <begin position="111"/>
        <end position="154"/>
    </location>
</feature>
<evidence type="ECO:0000313" key="5">
    <source>
        <dbReference type="Proteomes" id="UP001222030"/>
    </source>
</evidence>
<gene>
    <name evidence="4" type="ORF">PQU96_01055</name>
</gene>
<dbReference type="CDD" id="cd12797">
    <property type="entry name" value="M23_peptidase"/>
    <property type="match status" value="1"/>
</dbReference>
<dbReference type="SMART" id="SM00257">
    <property type="entry name" value="LysM"/>
    <property type="match status" value="1"/>
</dbReference>
<dbReference type="PROSITE" id="PS51782">
    <property type="entry name" value="LYSM"/>
    <property type="match status" value="1"/>
</dbReference>
<dbReference type="Proteomes" id="UP001222030">
    <property type="component" value="Unassembled WGS sequence"/>
</dbReference>
<dbReference type="Gene3D" id="2.70.70.10">
    <property type="entry name" value="Glucose Permease (Domain IIA)"/>
    <property type="match status" value="1"/>
</dbReference>
<name>A0ABT5IJL8_9NEIS</name>
<feature type="compositionally biased region" description="Polar residues" evidence="2">
    <location>
        <begin position="263"/>
        <end position="274"/>
    </location>
</feature>
<reference evidence="4 5" key="1">
    <citation type="submission" date="2023-01" db="EMBL/GenBank/DDBJ databases">
        <title>Novel species of the genus Vogesella isolated from rivers.</title>
        <authorList>
            <person name="Lu H."/>
        </authorList>
    </citation>
    <scope>NUCLEOTIDE SEQUENCE [LARGE SCALE GENOMIC DNA]</scope>
    <source>
        <strain evidence="4 5">LYT5W</strain>
    </source>
</reference>
<dbReference type="InterPro" id="IPR018392">
    <property type="entry name" value="LysM"/>
</dbReference>
<feature type="compositionally biased region" description="Low complexity" evidence="2">
    <location>
        <begin position="240"/>
        <end position="254"/>
    </location>
</feature>
<dbReference type="Gene3D" id="3.10.350.10">
    <property type="entry name" value="LysM domain"/>
    <property type="match status" value="1"/>
</dbReference>
<organism evidence="4 5">
    <name type="scientific">Vogesella margarita</name>
    <dbReference type="NCBI Taxonomy" id="2984199"/>
    <lineage>
        <taxon>Bacteria</taxon>
        <taxon>Pseudomonadati</taxon>
        <taxon>Pseudomonadota</taxon>
        <taxon>Betaproteobacteria</taxon>
        <taxon>Neisseriales</taxon>
        <taxon>Chromobacteriaceae</taxon>
        <taxon>Vogesella</taxon>
    </lineage>
</organism>
<dbReference type="RefSeq" id="WP_272770439.1">
    <property type="nucleotide sequence ID" value="NZ_JAQQLE010000001.1"/>
</dbReference>
<dbReference type="SUPFAM" id="SSF51261">
    <property type="entry name" value="Duplicated hybrid motif"/>
    <property type="match status" value="1"/>
</dbReference>
<evidence type="ECO:0000313" key="4">
    <source>
        <dbReference type="EMBL" id="MDC7712722.1"/>
    </source>
</evidence>
<feature type="region of interest" description="Disordered" evidence="2">
    <location>
        <begin position="212"/>
        <end position="274"/>
    </location>
</feature>